<gene>
    <name evidence="1" type="ORF">MNBD_PLANCTO02-538</name>
</gene>
<name>A0A3B1DKX6_9ZZZZ</name>
<dbReference type="EMBL" id="UOGL01000120">
    <property type="protein sequence ID" value="VAX37433.1"/>
    <property type="molecule type" value="Genomic_DNA"/>
</dbReference>
<accession>A0A3B1DKX6</accession>
<sequence>MKNILSGSVGFLFFMSMVGCAYHPGTYDPHSGCTVGSGWEIGCLPAPCHRHHTLGCQAPGCQVPVHQASNYHGVSGGHYGGNQNGGNQSCGHSGCFGLNGCILNPLTWVNRIFCSLCGCHHHNQSCSSSCGIGCSSHGNGCPSGSCSSGYQGGYQAPQYQAPYQVGPAPVVPHQSVPQPVTAKPVYHNYQLTSYQPGSSNKPSYVVLPAGATIVNTPHWVPVNP</sequence>
<organism evidence="1">
    <name type="scientific">hydrothermal vent metagenome</name>
    <dbReference type="NCBI Taxonomy" id="652676"/>
    <lineage>
        <taxon>unclassified sequences</taxon>
        <taxon>metagenomes</taxon>
        <taxon>ecological metagenomes</taxon>
    </lineage>
</organism>
<evidence type="ECO:0000313" key="1">
    <source>
        <dbReference type="EMBL" id="VAX37433.1"/>
    </source>
</evidence>
<proteinExistence type="predicted"/>
<protein>
    <submittedName>
        <fullName evidence="1">Uncharacterized protein</fullName>
    </submittedName>
</protein>
<reference evidence="1" key="1">
    <citation type="submission" date="2018-06" db="EMBL/GenBank/DDBJ databases">
        <authorList>
            <person name="Zhirakovskaya E."/>
        </authorList>
    </citation>
    <scope>NUCLEOTIDE SEQUENCE</scope>
</reference>
<dbReference type="PROSITE" id="PS51257">
    <property type="entry name" value="PROKAR_LIPOPROTEIN"/>
    <property type="match status" value="1"/>
</dbReference>
<dbReference type="AlphaFoldDB" id="A0A3B1DKX6"/>